<organism evidence="1 2">
    <name type="scientific">Bradyrhizobium diazoefficiens</name>
    <dbReference type="NCBI Taxonomy" id="1355477"/>
    <lineage>
        <taxon>Bacteria</taxon>
        <taxon>Pseudomonadati</taxon>
        <taxon>Pseudomonadota</taxon>
        <taxon>Alphaproteobacteria</taxon>
        <taxon>Hyphomicrobiales</taxon>
        <taxon>Nitrobacteraceae</taxon>
        <taxon>Bradyrhizobium</taxon>
    </lineage>
</organism>
<keyword evidence="1" id="KW-0238">DNA-binding</keyword>
<accession>A0A0E4BYZ1</accession>
<sequence length="98" mass="11068">MWLLDKDHVYHQPEAQHPADAGLSNRPIAGRIVHINESKRYAFVARDDRRGVRVFCRLNDLQRAGVAAAIGTRVLFEIGERDGRPVVVAIEHNVHANH</sequence>
<gene>
    <name evidence="1" type="ORF">NK6_d_117</name>
</gene>
<dbReference type="AlphaFoldDB" id="A0A0E4BYZ1"/>
<name>A0A0E4BYZ1_9BRAD</name>
<dbReference type="Proteomes" id="UP000063308">
    <property type="component" value="Plasmid pNK6d"/>
</dbReference>
<dbReference type="InterPro" id="IPR012340">
    <property type="entry name" value="NA-bd_OB-fold"/>
</dbReference>
<dbReference type="GO" id="GO:0003677">
    <property type="term" value="F:DNA binding"/>
    <property type="evidence" value="ECO:0007669"/>
    <property type="project" value="UniProtKB-KW"/>
</dbReference>
<proteinExistence type="predicted"/>
<dbReference type="Gene3D" id="2.40.50.140">
    <property type="entry name" value="Nucleic acid-binding proteins"/>
    <property type="match status" value="1"/>
</dbReference>
<dbReference type="SUPFAM" id="SSF50249">
    <property type="entry name" value="Nucleic acid-binding proteins"/>
    <property type="match status" value="1"/>
</dbReference>
<protein>
    <submittedName>
        <fullName evidence="1">Cold-shock DNA-binding protein family</fullName>
    </submittedName>
</protein>
<evidence type="ECO:0000313" key="2">
    <source>
        <dbReference type="Proteomes" id="UP000063308"/>
    </source>
</evidence>
<dbReference type="EMBL" id="AP014688">
    <property type="protein sequence ID" value="BAR63676.1"/>
    <property type="molecule type" value="Genomic_DNA"/>
</dbReference>
<geneLocation type="plasmid" evidence="2">
    <name>pNK6d DNA</name>
</geneLocation>
<reference evidence="1 2" key="1">
    <citation type="submission" date="2014-11" db="EMBL/GenBank/DDBJ databases">
        <title>Symbiosis island explosion on the genome of extra-slow-growing strains of soybean bradyrhizobia with massive insertion sequences.</title>
        <authorList>
            <person name="Iida T."/>
            <person name="Minamisawa K."/>
        </authorList>
    </citation>
    <scope>NUCLEOTIDE SEQUENCE [LARGE SCALE GENOMIC DNA]</scope>
    <source>
        <strain evidence="1 2">NK6</strain>
        <plasmid evidence="2">pNK6d DNA</plasmid>
    </source>
</reference>
<dbReference type="RefSeq" id="WP_028154587.1">
    <property type="nucleotide sequence ID" value="NZ_JBIYEG010000004.1"/>
</dbReference>
<evidence type="ECO:0000313" key="1">
    <source>
        <dbReference type="EMBL" id="BAR63676.1"/>
    </source>
</evidence>
<keyword evidence="1" id="KW-0614">Plasmid</keyword>